<dbReference type="EMBL" id="JACGWJ010000017">
    <property type="protein sequence ID" value="KAL0355187.1"/>
    <property type="molecule type" value="Genomic_DNA"/>
</dbReference>
<gene>
    <name evidence="2" type="ORF">Sradi_3965600</name>
</gene>
<dbReference type="CDD" id="cd01650">
    <property type="entry name" value="RT_nLTR_like"/>
    <property type="match status" value="1"/>
</dbReference>
<reference evidence="2" key="1">
    <citation type="submission" date="2020-06" db="EMBL/GenBank/DDBJ databases">
        <authorList>
            <person name="Li T."/>
            <person name="Hu X."/>
            <person name="Zhang T."/>
            <person name="Song X."/>
            <person name="Zhang H."/>
            <person name="Dai N."/>
            <person name="Sheng W."/>
            <person name="Hou X."/>
            <person name="Wei L."/>
        </authorList>
    </citation>
    <scope>NUCLEOTIDE SEQUENCE</scope>
    <source>
        <strain evidence="2">G02</strain>
        <tissue evidence="2">Leaf</tissue>
    </source>
</reference>
<evidence type="ECO:0000259" key="1">
    <source>
        <dbReference type="PROSITE" id="PS50878"/>
    </source>
</evidence>
<dbReference type="InterPro" id="IPR000477">
    <property type="entry name" value="RT_dom"/>
</dbReference>
<dbReference type="InterPro" id="IPR043502">
    <property type="entry name" value="DNA/RNA_pol_sf"/>
</dbReference>
<dbReference type="AlphaFoldDB" id="A0AAW2PG08"/>
<evidence type="ECO:0000313" key="2">
    <source>
        <dbReference type="EMBL" id="KAL0355187.1"/>
    </source>
</evidence>
<protein>
    <recommendedName>
        <fullName evidence="1">Reverse transcriptase domain-containing protein</fullName>
    </recommendedName>
</protein>
<comment type="caution">
    <text evidence="2">The sequence shown here is derived from an EMBL/GenBank/DDBJ whole genome shotgun (WGS) entry which is preliminary data.</text>
</comment>
<dbReference type="PROSITE" id="PS50878">
    <property type="entry name" value="RT_POL"/>
    <property type="match status" value="1"/>
</dbReference>
<proteinExistence type="predicted"/>
<reference evidence="2" key="2">
    <citation type="journal article" date="2024" name="Plant">
        <title>Genomic evolution and insights into agronomic trait innovations of Sesamum species.</title>
        <authorList>
            <person name="Miao H."/>
            <person name="Wang L."/>
            <person name="Qu L."/>
            <person name="Liu H."/>
            <person name="Sun Y."/>
            <person name="Le M."/>
            <person name="Wang Q."/>
            <person name="Wei S."/>
            <person name="Zheng Y."/>
            <person name="Lin W."/>
            <person name="Duan Y."/>
            <person name="Cao H."/>
            <person name="Xiong S."/>
            <person name="Wang X."/>
            <person name="Wei L."/>
            <person name="Li C."/>
            <person name="Ma Q."/>
            <person name="Ju M."/>
            <person name="Zhao R."/>
            <person name="Li G."/>
            <person name="Mu C."/>
            <person name="Tian Q."/>
            <person name="Mei H."/>
            <person name="Zhang T."/>
            <person name="Gao T."/>
            <person name="Zhang H."/>
        </authorList>
    </citation>
    <scope>NUCLEOTIDE SEQUENCE</scope>
    <source>
        <strain evidence="2">G02</strain>
    </source>
</reference>
<sequence length="234" mass="26283">MSQFRSISLCNVIYKLVSKILANWIKPLLDSLISNSQSAFVPGRLITDNVIIAYEVNHCLSHKISGQNGYASLKLDISKAYDRVEWNFLESVLLRIGFNPKFVALIMMCVTSVSFSFLLNGDQFGFLYPERGIRQVDPLSPYLFLFCAEALSHLIRQAEAQGEIQGVSVSLRAPRISHLLFADDTMIFCQTSSEALLAIKEILHKYELASGLKINLSKSAFVFSKNVQIENRLP</sequence>
<dbReference type="SUPFAM" id="SSF56672">
    <property type="entry name" value="DNA/RNA polymerases"/>
    <property type="match status" value="1"/>
</dbReference>
<accession>A0AAW2PG08</accession>
<dbReference type="InterPro" id="IPR052343">
    <property type="entry name" value="Retrotransposon-Effector_Assoc"/>
</dbReference>
<organism evidence="2">
    <name type="scientific">Sesamum radiatum</name>
    <name type="common">Black benniseed</name>
    <dbReference type="NCBI Taxonomy" id="300843"/>
    <lineage>
        <taxon>Eukaryota</taxon>
        <taxon>Viridiplantae</taxon>
        <taxon>Streptophyta</taxon>
        <taxon>Embryophyta</taxon>
        <taxon>Tracheophyta</taxon>
        <taxon>Spermatophyta</taxon>
        <taxon>Magnoliopsida</taxon>
        <taxon>eudicotyledons</taxon>
        <taxon>Gunneridae</taxon>
        <taxon>Pentapetalae</taxon>
        <taxon>asterids</taxon>
        <taxon>lamiids</taxon>
        <taxon>Lamiales</taxon>
        <taxon>Pedaliaceae</taxon>
        <taxon>Sesamum</taxon>
    </lineage>
</organism>
<dbReference type="Pfam" id="PF00078">
    <property type="entry name" value="RVT_1"/>
    <property type="match status" value="1"/>
</dbReference>
<feature type="domain" description="Reverse transcriptase" evidence="1">
    <location>
        <begin position="1"/>
        <end position="234"/>
    </location>
</feature>
<dbReference type="PANTHER" id="PTHR46890:SF48">
    <property type="entry name" value="RNA-DIRECTED DNA POLYMERASE"/>
    <property type="match status" value="1"/>
</dbReference>
<name>A0AAW2PG08_SESRA</name>
<dbReference type="PANTHER" id="PTHR46890">
    <property type="entry name" value="NON-LTR RETROLELEMENT REVERSE TRANSCRIPTASE-LIKE PROTEIN-RELATED"/>
    <property type="match status" value="1"/>
</dbReference>